<feature type="signal peptide" evidence="1">
    <location>
        <begin position="1"/>
        <end position="20"/>
    </location>
</feature>
<evidence type="ECO:0000313" key="3">
    <source>
        <dbReference type="Proteomes" id="UP000254875"/>
    </source>
</evidence>
<comment type="caution">
    <text evidence="2">The sequence shown here is derived from an EMBL/GenBank/DDBJ whole genome shotgun (WGS) entry which is preliminary data.</text>
</comment>
<keyword evidence="3" id="KW-1185">Reference proteome</keyword>
<dbReference type="EMBL" id="QHKS01000001">
    <property type="protein sequence ID" value="RDK04474.1"/>
    <property type="molecule type" value="Genomic_DNA"/>
</dbReference>
<dbReference type="AlphaFoldDB" id="A0A370NFW4"/>
<organism evidence="2 3">
    <name type="scientific">Paraburkholderia lacunae</name>
    <dbReference type="NCBI Taxonomy" id="2211104"/>
    <lineage>
        <taxon>Bacteria</taxon>
        <taxon>Pseudomonadati</taxon>
        <taxon>Pseudomonadota</taxon>
        <taxon>Betaproteobacteria</taxon>
        <taxon>Burkholderiales</taxon>
        <taxon>Burkholderiaceae</taxon>
        <taxon>Paraburkholderia</taxon>
    </lineage>
</organism>
<dbReference type="Proteomes" id="UP000254875">
    <property type="component" value="Unassembled WGS sequence"/>
</dbReference>
<keyword evidence="1" id="KW-0732">Signal</keyword>
<feature type="chain" id="PRO_5016844672" description="CopL family metal-binding regulatory protein" evidence="1">
    <location>
        <begin position="21"/>
        <end position="120"/>
    </location>
</feature>
<evidence type="ECO:0000313" key="2">
    <source>
        <dbReference type="EMBL" id="RDK04474.1"/>
    </source>
</evidence>
<evidence type="ECO:0000256" key="1">
    <source>
        <dbReference type="SAM" id="SignalP"/>
    </source>
</evidence>
<reference evidence="3" key="1">
    <citation type="submission" date="2018-05" db="EMBL/GenBank/DDBJ databases">
        <authorList>
            <person name="Feng T."/>
        </authorList>
    </citation>
    <scope>NUCLEOTIDE SEQUENCE [LARGE SCALE GENOMIC DNA]</scope>
    <source>
        <strain evidence="3">S27</strain>
    </source>
</reference>
<evidence type="ECO:0008006" key="4">
    <source>
        <dbReference type="Google" id="ProtNLM"/>
    </source>
</evidence>
<protein>
    <recommendedName>
        <fullName evidence="4">CopL family metal-binding regulatory protein</fullName>
    </recommendedName>
</protein>
<accession>A0A370NFW4</accession>
<sequence>MWRILIVLSLALFATQGAFAHEDATAPTKSVRAMQIVHSVDDASTAVSETAHCAGMAASGASCRHDHSPCCSTSCGAHCGALFAAFAYEPRAFRAALPQSLAQPQRTGVVHAPLLRPPIA</sequence>
<gene>
    <name evidence="2" type="ORF">DLM46_00945</name>
</gene>
<proteinExistence type="predicted"/>
<name>A0A370NFW4_9BURK</name>